<gene>
    <name evidence="1" type="ORF">IAD41_00830</name>
</gene>
<name>A0A9D1FUF1_9BACT</name>
<reference evidence="1" key="2">
    <citation type="journal article" date="2021" name="PeerJ">
        <title>Extensive microbial diversity within the chicken gut microbiome revealed by metagenomics and culture.</title>
        <authorList>
            <person name="Gilroy R."/>
            <person name="Ravi A."/>
            <person name="Getino M."/>
            <person name="Pursley I."/>
            <person name="Horton D.L."/>
            <person name="Alikhan N.F."/>
            <person name="Baker D."/>
            <person name="Gharbi K."/>
            <person name="Hall N."/>
            <person name="Watson M."/>
            <person name="Adriaenssens E.M."/>
            <person name="Foster-Nyarko E."/>
            <person name="Jarju S."/>
            <person name="Secka A."/>
            <person name="Antonio M."/>
            <person name="Oren A."/>
            <person name="Chaudhuri R.R."/>
            <person name="La Ragione R."/>
            <person name="Hildebrand F."/>
            <person name="Pallen M.J."/>
        </authorList>
    </citation>
    <scope>NUCLEOTIDE SEQUENCE</scope>
    <source>
        <strain evidence="1">CHK152-2994</strain>
    </source>
</reference>
<protein>
    <submittedName>
        <fullName evidence="1">Uncharacterized protein</fullName>
    </submittedName>
</protein>
<accession>A0A9D1FUF1</accession>
<evidence type="ECO:0000313" key="2">
    <source>
        <dbReference type="Proteomes" id="UP000824139"/>
    </source>
</evidence>
<dbReference type="EMBL" id="DVJO01000020">
    <property type="protein sequence ID" value="HIS82140.1"/>
    <property type="molecule type" value="Genomic_DNA"/>
</dbReference>
<dbReference type="Proteomes" id="UP000824139">
    <property type="component" value="Unassembled WGS sequence"/>
</dbReference>
<evidence type="ECO:0000313" key="1">
    <source>
        <dbReference type="EMBL" id="HIS82140.1"/>
    </source>
</evidence>
<comment type="caution">
    <text evidence="1">The sequence shown here is derived from an EMBL/GenBank/DDBJ whole genome shotgun (WGS) entry which is preliminary data.</text>
</comment>
<sequence length="245" mass="27814">MKKVFNLICYISLGVMILLIVNSFAGDLVFRMTYMTPKITAMSGTVLNPKEFPTQINLPQNEQEYIKIRTNKNKLYALKKQAEYSVTALVVAKNTNFFLRDVMRTPFDDVCLMDVGLVWGEIADKKYVKKHLRFQSTKTLGAARQLSVKSPDSQTMPYDWGYVSSHMGHTHIIPANRNVMSAMLSIKKHDVVKLDGYLVDIYNDKGDVVALTSLSRSDKNSTSRGYGACEDMYVTQVQIGNRIYR</sequence>
<dbReference type="AlphaFoldDB" id="A0A9D1FUF1"/>
<proteinExistence type="predicted"/>
<organism evidence="1 2">
    <name type="scientific">Candidatus Scatenecus faecavium</name>
    <dbReference type="NCBI Taxonomy" id="2840915"/>
    <lineage>
        <taxon>Bacteria</taxon>
        <taxon>Candidatus Scatenecus</taxon>
    </lineage>
</organism>
<reference evidence="1" key="1">
    <citation type="submission" date="2020-10" db="EMBL/GenBank/DDBJ databases">
        <authorList>
            <person name="Gilroy R."/>
        </authorList>
    </citation>
    <scope>NUCLEOTIDE SEQUENCE</scope>
    <source>
        <strain evidence="1">CHK152-2994</strain>
    </source>
</reference>